<keyword evidence="3" id="KW-1185">Reference proteome</keyword>
<proteinExistence type="predicted"/>
<evidence type="ECO:0000313" key="3">
    <source>
        <dbReference type="Proteomes" id="UP001153269"/>
    </source>
</evidence>
<feature type="compositionally biased region" description="Basic and acidic residues" evidence="1">
    <location>
        <begin position="11"/>
        <end position="20"/>
    </location>
</feature>
<feature type="region of interest" description="Disordered" evidence="1">
    <location>
        <begin position="1"/>
        <end position="23"/>
    </location>
</feature>
<accession>A0A9N7UD86</accession>
<feature type="region of interest" description="Disordered" evidence="1">
    <location>
        <begin position="90"/>
        <end position="130"/>
    </location>
</feature>
<gene>
    <name evidence="2" type="ORF">PLEPLA_LOCUS17648</name>
</gene>
<organism evidence="2 3">
    <name type="scientific">Pleuronectes platessa</name>
    <name type="common">European plaice</name>
    <dbReference type="NCBI Taxonomy" id="8262"/>
    <lineage>
        <taxon>Eukaryota</taxon>
        <taxon>Metazoa</taxon>
        <taxon>Chordata</taxon>
        <taxon>Craniata</taxon>
        <taxon>Vertebrata</taxon>
        <taxon>Euteleostomi</taxon>
        <taxon>Actinopterygii</taxon>
        <taxon>Neopterygii</taxon>
        <taxon>Teleostei</taxon>
        <taxon>Neoteleostei</taxon>
        <taxon>Acanthomorphata</taxon>
        <taxon>Carangaria</taxon>
        <taxon>Pleuronectiformes</taxon>
        <taxon>Pleuronectoidei</taxon>
        <taxon>Pleuronectidae</taxon>
        <taxon>Pleuronectes</taxon>
    </lineage>
</organism>
<sequence length="130" mass="14137">MRRRRRRRRRREEGVRKEELESPCVDPGQLLPHVHLSVCLTHAAIIQLQVRPTNSEQVNTSLTKGLSLAARDTQVKGVGSTPTAVIVAAAPREPESLENQDPVPAAPASPVAARSHDLDPVNLRASDSSS</sequence>
<feature type="compositionally biased region" description="Basic residues" evidence="1">
    <location>
        <begin position="1"/>
        <end position="10"/>
    </location>
</feature>
<feature type="compositionally biased region" description="Low complexity" evidence="1">
    <location>
        <begin position="102"/>
        <end position="113"/>
    </location>
</feature>
<reference evidence="2" key="1">
    <citation type="submission" date="2020-03" db="EMBL/GenBank/DDBJ databases">
        <authorList>
            <person name="Weist P."/>
        </authorList>
    </citation>
    <scope>NUCLEOTIDE SEQUENCE</scope>
</reference>
<name>A0A9N7UD86_PLEPL</name>
<evidence type="ECO:0000256" key="1">
    <source>
        <dbReference type="SAM" id="MobiDB-lite"/>
    </source>
</evidence>
<dbReference type="AlphaFoldDB" id="A0A9N7UD86"/>
<protein>
    <submittedName>
        <fullName evidence="2">Uncharacterized protein</fullName>
    </submittedName>
</protein>
<evidence type="ECO:0000313" key="2">
    <source>
        <dbReference type="EMBL" id="CAB1429668.1"/>
    </source>
</evidence>
<dbReference type="Proteomes" id="UP001153269">
    <property type="component" value="Unassembled WGS sequence"/>
</dbReference>
<comment type="caution">
    <text evidence="2">The sequence shown here is derived from an EMBL/GenBank/DDBJ whole genome shotgun (WGS) entry which is preliminary data.</text>
</comment>
<dbReference type="EMBL" id="CADEAL010001159">
    <property type="protein sequence ID" value="CAB1429668.1"/>
    <property type="molecule type" value="Genomic_DNA"/>
</dbReference>